<protein>
    <submittedName>
        <fullName evidence="1">Uncharacterized protein</fullName>
    </submittedName>
</protein>
<dbReference type="EMBL" id="MTYJ01001020">
    <property type="protein sequence ID" value="OWA55590.1"/>
    <property type="molecule type" value="Genomic_DNA"/>
</dbReference>
<comment type="caution">
    <text evidence="1">The sequence shown here is derived from an EMBL/GenBank/DDBJ whole genome shotgun (WGS) entry which is preliminary data.</text>
</comment>
<accession>A0A9X6NJX4</accession>
<gene>
    <name evidence="1" type="ORF">BV898_19977</name>
</gene>
<evidence type="ECO:0000313" key="1">
    <source>
        <dbReference type="EMBL" id="OWA55590.1"/>
    </source>
</evidence>
<proteinExistence type="predicted"/>
<name>A0A9X6NJX4_HYPEX</name>
<feature type="non-terminal residue" evidence="1">
    <location>
        <position position="1"/>
    </location>
</feature>
<organism evidence="1 2">
    <name type="scientific">Hypsibius exemplaris</name>
    <name type="common">Freshwater tardigrade</name>
    <dbReference type="NCBI Taxonomy" id="2072580"/>
    <lineage>
        <taxon>Eukaryota</taxon>
        <taxon>Metazoa</taxon>
        <taxon>Ecdysozoa</taxon>
        <taxon>Tardigrada</taxon>
        <taxon>Eutardigrada</taxon>
        <taxon>Parachela</taxon>
        <taxon>Hypsibioidea</taxon>
        <taxon>Hypsibiidae</taxon>
        <taxon>Hypsibius</taxon>
    </lineage>
</organism>
<dbReference type="Proteomes" id="UP000192578">
    <property type="component" value="Unassembled WGS sequence"/>
</dbReference>
<keyword evidence="2" id="KW-1185">Reference proteome</keyword>
<sequence length="215" mass="24081">MFFLTTIAHIAFTSFSWVENERLNRQNISSISQRHNYCYFSTCLTLKEILPFWVGLTDVSFILSQQVIVGGIVYVLCLLTVLQSVTRNLQGELTNWLKGTNVEPRSKDDDLSRRSWGLDFVMALGSGADSLISKSASSGSGPCEDAWTALSVPDYTTVLYLHACCSSEERNKLIILLPHLLWGIKRRTITLAEVAAEHENARILPVLPTFCHAKK</sequence>
<reference evidence="2" key="1">
    <citation type="submission" date="2017-01" db="EMBL/GenBank/DDBJ databases">
        <title>Comparative genomics of anhydrobiosis in the tardigrade Hypsibius dujardini.</title>
        <authorList>
            <person name="Yoshida Y."/>
            <person name="Koutsovoulos G."/>
            <person name="Laetsch D."/>
            <person name="Stevens L."/>
            <person name="Kumar S."/>
            <person name="Horikawa D."/>
            <person name="Ishino K."/>
            <person name="Komine S."/>
            <person name="Tomita M."/>
            <person name="Blaxter M."/>
            <person name="Arakawa K."/>
        </authorList>
    </citation>
    <scope>NUCLEOTIDE SEQUENCE [LARGE SCALE GENOMIC DNA]</scope>
    <source>
        <strain evidence="2">Z151</strain>
    </source>
</reference>
<evidence type="ECO:0000313" key="2">
    <source>
        <dbReference type="Proteomes" id="UP000192578"/>
    </source>
</evidence>
<dbReference type="AlphaFoldDB" id="A0A9X6NJX4"/>